<dbReference type="EMBL" id="JBHTCE010000001">
    <property type="protein sequence ID" value="MFC7389671.1"/>
    <property type="molecule type" value="Genomic_DNA"/>
</dbReference>
<gene>
    <name evidence="2" type="ORF">ACFQO8_05895</name>
</gene>
<reference evidence="3" key="1">
    <citation type="journal article" date="2019" name="Int. J. Syst. Evol. Microbiol.">
        <title>The Global Catalogue of Microorganisms (GCM) 10K type strain sequencing project: providing services to taxonomists for standard genome sequencing and annotation.</title>
        <authorList>
            <consortium name="The Broad Institute Genomics Platform"/>
            <consortium name="The Broad Institute Genome Sequencing Center for Infectious Disease"/>
            <person name="Wu L."/>
            <person name="Ma J."/>
        </authorList>
    </citation>
    <scope>NUCLEOTIDE SEQUENCE [LARGE SCALE GENOMIC DNA]</scope>
    <source>
        <strain evidence="3">CCUG 55590</strain>
    </source>
</reference>
<feature type="transmembrane region" description="Helical" evidence="1">
    <location>
        <begin position="68"/>
        <end position="89"/>
    </location>
</feature>
<keyword evidence="1" id="KW-1133">Transmembrane helix</keyword>
<feature type="transmembrane region" description="Helical" evidence="1">
    <location>
        <begin position="35"/>
        <end position="56"/>
    </location>
</feature>
<dbReference type="Pfam" id="PF04341">
    <property type="entry name" value="DUF485"/>
    <property type="match status" value="1"/>
</dbReference>
<comment type="caution">
    <text evidence="2">The sequence shown here is derived from an EMBL/GenBank/DDBJ whole genome shotgun (WGS) entry which is preliminary data.</text>
</comment>
<evidence type="ECO:0000313" key="2">
    <source>
        <dbReference type="EMBL" id="MFC7389671.1"/>
    </source>
</evidence>
<keyword evidence="1" id="KW-0812">Transmembrane</keyword>
<protein>
    <submittedName>
        <fullName evidence="2">DUF485 domain-containing protein</fullName>
    </submittedName>
</protein>
<organism evidence="2 3">
    <name type="scientific">Exiguobacterium aestuarii</name>
    <dbReference type="NCBI Taxonomy" id="273527"/>
    <lineage>
        <taxon>Bacteria</taxon>
        <taxon>Bacillati</taxon>
        <taxon>Bacillota</taxon>
        <taxon>Bacilli</taxon>
        <taxon>Bacillales</taxon>
        <taxon>Bacillales Family XII. Incertae Sedis</taxon>
        <taxon>Exiguobacterium</taxon>
    </lineage>
</organism>
<dbReference type="PANTHER" id="PTHR38441:SF1">
    <property type="entry name" value="MEMBRANE PROTEIN"/>
    <property type="match status" value="1"/>
</dbReference>
<dbReference type="Proteomes" id="UP001596439">
    <property type="component" value="Unassembled WGS sequence"/>
</dbReference>
<keyword evidence="1" id="KW-0472">Membrane</keyword>
<dbReference type="PANTHER" id="PTHR38441">
    <property type="entry name" value="INTEGRAL MEMBRANE PROTEIN-RELATED"/>
    <property type="match status" value="1"/>
</dbReference>
<evidence type="ECO:0000256" key="1">
    <source>
        <dbReference type="SAM" id="Phobius"/>
    </source>
</evidence>
<accession>A0ABW2PR48</accession>
<keyword evidence="3" id="KW-1185">Reference proteome</keyword>
<proteinExistence type="predicted"/>
<evidence type="ECO:0000313" key="3">
    <source>
        <dbReference type="Proteomes" id="UP001596439"/>
    </source>
</evidence>
<name>A0ABW2PR48_9BACL</name>
<sequence>MHDVTQVAQTTSSHSAPSITEHETFHRLMREKNRFIVPAIIFSLIFYFTLPVLTSYTTILNTPLVGDITWAWAFAFSQFIMTWTLCVLYSRRARRFDALVRQLKEEVKS</sequence>
<dbReference type="RefSeq" id="WP_214787751.1">
    <property type="nucleotide sequence ID" value="NZ_JANIEL010000013.1"/>
</dbReference>
<dbReference type="InterPro" id="IPR007436">
    <property type="entry name" value="DUF485"/>
</dbReference>